<organism evidence="2 3">
    <name type="scientific">Trichoderma longibrachiatum ATCC 18648</name>
    <dbReference type="NCBI Taxonomy" id="983965"/>
    <lineage>
        <taxon>Eukaryota</taxon>
        <taxon>Fungi</taxon>
        <taxon>Dikarya</taxon>
        <taxon>Ascomycota</taxon>
        <taxon>Pezizomycotina</taxon>
        <taxon>Sordariomycetes</taxon>
        <taxon>Hypocreomycetidae</taxon>
        <taxon>Hypocreales</taxon>
        <taxon>Hypocreaceae</taxon>
        <taxon>Trichoderma</taxon>
    </lineage>
</organism>
<name>A0A2T4CG65_TRILO</name>
<keyword evidence="3" id="KW-1185">Reference proteome</keyword>
<dbReference type="Proteomes" id="UP000240760">
    <property type="component" value="Unassembled WGS sequence"/>
</dbReference>
<evidence type="ECO:0000313" key="3">
    <source>
        <dbReference type="Proteomes" id="UP000240760"/>
    </source>
</evidence>
<dbReference type="EMBL" id="KZ679127">
    <property type="protein sequence ID" value="PTB80561.1"/>
    <property type="molecule type" value="Genomic_DNA"/>
</dbReference>
<accession>A0A2T4CG65</accession>
<sequence length="284" mass="31513">MGGEKVKRVRRNGSSGQLPASASAMLTFAEHRSLEKLWELRRTAHEAPAANGWLQHGDLRGMSPPNHPVAWFPTTGPSHADPHPSSLSRLCFSLPRRSPLGLECVSNRRRRTQTGGLVSDSPAQAEWILHMPAQLPHDRFPAGHPPEATPGGLSRSRAHEKSPDKHNVRGKQAVERRPGKPPPPTRILACKDTHRLQCRTLGVLTHPSSSTLVVGATGNKRIEQGPWHQPLFMHLSSTTRQRICTSSRGLGQAGAHWVEQSFRHQMGWEHGLTHSLRVSCWLRR</sequence>
<protein>
    <submittedName>
        <fullName evidence="2">Uncharacterized protein</fullName>
    </submittedName>
</protein>
<dbReference type="AlphaFoldDB" id="A0A2T4CG65"/>
<evidence type="ECO:0000313" key="2">
    <source>
        <dbReference type="EMBL" id="PTB80561.1"/>
    </source>
</evidence>
<feature type="region of interest" description="Disordered" evidence="1">
    <location>
        <begin position="1"/>
        <end position="23"/>
    </location>
</feature>
<evidence type="ECO:0000256" key="1">
    <source>
        <dbReference type="SAM" id="MobiDB-lite"/>
    </source>
</evidence>
<feature type="compositionally biased region" description="Basic and acidic residues" evidence="1">
    <location>
        <begin position="157"/>
        <end position="178"/>
    </location>
</feature>
<dbReference type="OrthoDB" id="10642532at2759"/>
<reference evidence="2 3" key="1">
    <citation type="submission" date="2016-07" db="EMBL/GenBank/DDBJ databases">
        <title>Multiple horizontal gene transfer events from other fungi enriched the ability of initially mycotrophic Trichoderma (Ascomycota) to feed on dead plant biomass.</title>
        <authorList>
            <consortium name="DOE Joint Genome Institute"/>
            <person name="Aerts A."/>
            <person name="Atanasova L."/>
            <person name="Chenthamara K."/>
            <person name="Zhang J."/>
            <person name="Grujic M."/>
            <person name="Henrissat B."/>
            <person name="Kuo A."/>
            <person name="Salamov A."/>
            <person name="Lipzen A."/>
            <person name="Labutti K."/>
            <person name="Barry K."/>
            <person name="Miao Y."/>
            <person name="Rahimi M.J."/>
            <person name="Shen Q."/>
            <person name="Grigoriev I.V."/>
            <person name="Kubicek C.P."/>
            <person name="Druzhinina I.S."/>
        </authorList>
    </citation>
    <scope>NUCLEOTIDE SEQUENCE [LARGE SCALE GENOMIC DNA]</scope>
    <source>
        <strain evidence="2 3">ATCC 18648</strain>
    </source>
</reference>
<feature type="region of interest" description="Disordered" evidence="1">
    <location>
        <begin position="136"/>
        <end position="188"/>
    </location>
</feature>
<gene>
    <name evidence="2" type="ORF">M440DRAFT_197921</name>
</gene>
<proteinExistence type="predicted"/>